<name>A0A2R5LFD5_9ACAR</name>
<feature type="compositionally biased region" description="Polar residues" evidence="8">
    <location>
        <begin position="12"/>
        <end position="36"/>
    </location>
</feature>
<dbReference type="AlphaFoldDB" id="A0A2R5LFD5"/>
<evidence type="ECO:0000256" key="2">
    <source>
        <dbReference type="ARBA" id="ARBA00004496"/>
    </source>
</evidence>
<dbReference type="PROSITE" id="PS50195">
    <property type="entry name" value="PX"/>
    <property type="match status" value="1"/>
</dbReference>
<keyword evidence="7" id="KW-0472">Membrane</keyword>
<keyword evidence="6" id="KW-0446">Lipid-binding</keyword>
<dbReference type="GO" id="GO:0000422">
    <property type="term" value="P:autophagy of mitochondrion"/>
    <property type="evidence" value="ECO:0007669"/>
    <property type="project" value="TreeGrafter"/>
</dbReference>
<evidence type="ECO:0000313" key="10">
    <source>
        <dbReference type="EMBL" id="MBY08206.1"/>
    </source>
</evidence>
<sequence>MEIPTPSDEASKTSGIESVRTSNDVLSLQDSEQTDVTDFPTPSEGSVITPDASMINFFHFEDDFGDELDTRDLVVRVDNPEKHSSTLDSYVTFRITTKTTRSDFDGHEYSVRRRYNDFFWLKQKLEQAHPSCIIPPLPEKYALQQLQRFTQEFLRSRMIGLHQFLNRVVEHKVLSKDENLKVFLTSKPYEFVAHRKKDSVGLVGRVSDTIQSLATPYLLRSQPPPEEFQAASQYATLLGDKLACTERIAQRISKEEQEHVLELNELQAAFTLWGASESELGPGLCALATALDKCASAQQEVTDLFQTKQAPILHEQLLQVESVKEALKRRDSAQTEYELTADALSKRKQERQQLETSGPGFSINVLLGKSAESTKKDREQRLDDVIEQLTRSVEESHLVHQNMNVELKEEMEEWNTSRQKDIRQVFLGMADQRINYYQRCLSAWEAALSELRTKGSSTT</sequence>
<dbReference type="Gene3D" id="3.30.1520.10">
    <property type="entry name" value="Phox-like domain"/>
    <property type="match status" value="1"/>
</dbReference>
<evidence type="ECO:0000256" key="3">
    <source>
        <dbReference type="ARBA" id="ARBA00010883"/>
    </source>
</evidence>
<evidence type="ECO:0000256" key="1">
    <source>
        <dbReference type="ARBA" id="ARBA00004184"/>
    </source>
</evidence>
<dbReference type="GO" id="GO:0000407">
    <property type="term" value="C:phagophore assembly site"/>
    <property type="evidence" value="ECO:0007669"/>
    <property type="project" value="TreeGrafter"/>
</dbReference>
<dbReference type="KEGG" id="oti:135390624"/>
<dbReference type="RefSeq" id="XP_064476466.1">
    <property type="nucleotide sequence ID" value="XM_064620396.1"/>
</dbReference>
<keyword evidence="5" id="KW-0963">Cytoplasm</keyword>
<evidence type="ECO:0000259" key="9">
    <source>
        <dbReference type="PROSITE" id="PS50195"/>
    </source>
</evidence>
<feature type="domain" description="PX" evidence="9">
    <location>
        <begin position="71"/>
        <end position="191"/>
    </location>
</feature>
<dbReference type="GO" id="GO:0061709">
    <property type="term" value="P:reticulophagy"/>
    <property type="evidence" value="ECO:0007669"/>
    <property type="project" value="TreeGrafter"/>
</dbReference>
<accession>A0A2R5LFD5</accession>
<dbReference type="EMBL" id="GGLE01004080">
    <property type="protein sequence ID" value="MBY08206.1"/>
    <property type="molecule type" value="Transcribed_RNA"/>
</dbReference>
<dbReference type="InterPro" id="IPR036871">
    <property type="entry name" value="PX_dom_sf"/>
</dbReference>
<dbReference type="CDD" id="cd06860">
    <property type="entry name" value="PX_SNX7_30_like"/>
    <property type="match status" value="1"/>
</dbReference>
<comment type="subcellular location">
    <subcellularLocation>
        <location evidence="2">Cytoplasm</location>
    </subcellularLocation>
    <subcellularLocation>
        <location evidence="1">Endomembrane system</location>
        <topology evidence="1">Peripheral membrane protein</topology>
    </subcellularLocation>
</comment>
<feature type="region of interest" description="Disordered" evidence="8">
    <location>
        <begin position="1"/>
        <end position="45"/>
    </location>
</feature>
<evidence type="ECO:0000256" key="6">
    <source>
        <dbReference type="ARBA" id="ARBA00023121"/>
    </source>
</evidence>
<dbReference type="SUPFAM" id="SSF103657">
    <property type="entry name" value="BAR/IMD domain-like"/>
    <property type="match status" value="1"/>
</dbReference>
<dbReference type="SMART" id="SM00312">
    <property type="entry name" value="PX"/>
    <property type="match status" value="1"/>
</dbReference>
<organism evidence="10">
    <name type="scientific">Ornithodoros turicata</name>
    <dbReference type="NCBI Taxonomy" id="34597"/>
    <lineage>
        <taxon>Eukaryota</taxon>
        <taxon>Metazoa</taxon>
        <taxon>Ecdysozoa</taxon>
        <taxon>Arthropoda</taxon>
        <taxon>Chelicerata</taxon>
        <taxon>Arachnida</taxon>
        <taxon>Acari</taxon>
        <taxon>Parasitiformes</taxon>
        <taxon>Ixodida</taxon>
        <taxon>Ixodoidea</taxon>
        <taxon>Argasidae</taxon>
        <taxon>Ornithodorinae</taxon>
        <taxon>Ornithodoros</taxon>
    </lineage>
</organism>
<evidence type="ECO:0000256" key="5">
    <source>
        <dbReference type="ARBA" id="ARBA00022490"/>
    </source>
</evidence>
<dbReference type="PANTHER" id="PTHR45949">
    <property type="entry name" value="SORTING NEXIN-4"/>
    <property type="match status" value="1"/>
</dbReference>
<dbReference type="GO" id="GO:0035091">
    <property type="term" value="F:phosphatidylinositol binding"/>
    <property type="evidence" value="ECO:0007669"/>
    <property type="project" value="InterPro"/>
</dbReference>
<dbReference type="SUPFAM" id="SSF64268">
    <property type="entry name" value="PX domain"/>
    <property type="match status" value="1"/>
</dbReference>
<keyword evidence="4" id="KW-0813">Transport</keyword>
<dbReference type="GO" id="GO:0034727">
    <property type="term" value="P:piecemeal microautophagy of the nucleus"/>
    <property type="evidence" value="ECO:0007669"/>
    <property type="project" value="TreeGrafter"/>
</dbReference>
<evidence type="ECO:0000256" key="8">
    <source>
        <dbReference type="SAM" id="MobiDB-lite"/>
    </source>
</evidence>
<proteinExistence type="inferred from homology"/>
<protein>
    <submittedName>
        <fullName evidence="10">Putative sorting nexin ixodes scapularis sorting nexin</fullName>
    </submittedName>
</protein>
<dbReference type="InterPro" id="IPR001683">
    <property type="entry name" value="PX_dom"/>
</dbReference>
<dbReference type="GO" id="GO:0015031">
    <property type="term" value="P:protein transport"/>
    <property type="evidence" value="ECO:0007669"/>
    <property type="project" value="TreeGrafter"/>
</dbReference>
<dbReference type="GO" id="GO:0005769">
    <property type="term" value="C:early endosome"/>
    <property type="evidence" value="ECO:0007669"/>
    <property type="project" value="TreeGrafter"/>
</dbReference>
<comment type="similarity">
    <text evidence="3">Belongs to the sorting nexin family.</text>
</comment>
<evidence type="ECO:0000256" key="4">
    <source>
        <dbReference type="ARBA" id="ARBA00022448"/>
    </source>
</evidence>
<reference evidence="10" key="1">
    <citation type="submission" date="2018-03" db="EMBL/GenBank/DDBJ databases">
        <title>The relapsing fever spirochete Borrelia turicatae persists in the highly oxidative environment of its soft-bodied tick vector.</title>
        <authorList>
            <person name="Bourret T.J."/>
            <person name="Boyle W.K."/>
            <person name="Valenzuela J.G."/>
            <person name="Oliveira F."/>
            <person name="Lopez J.E."/>
        </authorList>
    </citation>
    <scope>NUCLEOTIDE SEQUENCE</scope>
    <source>
        <strain evidence="10">Kansas strain/isolate</strain>
        <tissue evidence="10">Salivary glands</tissue>
    </source>
</reference>
<dbReference type="InterPro" id="IPR027267">
    <property type="entry name" value="AH/BAR_dom_sf"/>
</dbReference>
<dbReference type="Pfam" id="PF00787">
    <property type="entry name" value="PX"/>
    <property type="match status" value="1"/>
</dbReference>
<dbReference type="PANTHER" id="PTHR45949:SF2">
    <property type="entry name" value="SORTING NEXIN-4"/>
    <property type="match status" value="1"/>
</dbReference>
<dbReference type="Gene3D" id="1.20.1270.60">
    <property type="entry name" value="Arfaptin homology (AH) domain/BAR domain"/>
    <property type="match status" value="1"/>
</dbReference>
<dbReference type="GeneID" id="135390624"/>
<evidence type="ECO:0000256" key="7">
    <source>
        <dbReference type="ARBA" id="ARBA00023136"/>
    </source>
</evidence>
<dbReference type="GO" id="GO:0032456">
    <property type="term" value="P:endocytic recycling"/>
    <property type="evidence" value="ECO:0007669"/>
    <property type="project" value="TreeGrafter"/>
</dbReference>